<dbReference type="InterPro" id="IPR001107">
    <property type="entry name" value="Band_7"/>
</dbReference>
<dbReference type="PANTHER" id="PTHR10264">
    <property type="entry name" value="BAND 7 PROTEIN-RELATED"/>
    <property type="match status" value="1"/>
</dbReference>
<dbReference type="EMBL" id="CP077076">
    <property type="protein sequence ID" value="QXH54118.1"/>
    <property type="molecule type" value="Genomic_DNA"/>
</dbReference>
<gene>
    <name evidence="2" type="ORF">KSS94_03020</name>
</gene>
<dbReference type="Pfam" id="PF01145">
    <property type="entry name" value="Band_7"/>
    <property type="match status" value="1"/>
</dbReference>
<evidence type="ECO:0000313" key="3">
    <source>
        <dbReference type="Proteomes" id="UP001046350"/>
    </source>
</evidence>
<evidence type="ECO:0000259" key="1">
    <source>
        <dbReference type="SMART" id="SM00244"/>
    </source>
</evidence>
<feature type="domain" description="Band 7" evidence="1">
    <location>
        <begin position="139"/>
        <end position="298"/>
    </location>
</feature>
<dbReference type="InterPro" id="IPR043202">
    <property type="entry name" value="Band-7_stomatin-like"/>
</dbReference>
<protein>
    <submittedName>
        <fullName evidence="2">Slipin family protein</fullName>
    </submittedName>
</protein>
<evidence type="ECO:0000313" key="2">
    <source>
        <dbReference type="EMBL" id="QXH54118.1"/>
    </source>
</evidence>
<proteinExistence type="predicted"/>
<keyword evidence="3" id="KW-1185">Reference proteome</keyword>
<dbReference type="PANTHER" id="PTHR10264:SF83">
    <property type="entry name" value="BLL5629 PROTEIN"/>
    <property type="match status" value="1"/>
</dbReference>
<dbReference type="SMART" id="SM00244">
    <property type="entry name" value="PHB"/>
    <property type="match status" value="1"/>
</dbReference>
<organism evidence="2 3">
    <name type="scientific">Pseudomonas fakonensis</name>
    <dbReference type="NCBI Taxonomy" id="2842355"/>
    <lineage>
        <taxon>Bacteria</taxon>
        <taxon>Pseudomonadati</taxon>
        <taxon>Pseudomonadota</taxon>
        <taxon>Gammaproteobacteria</taxon>
        <taxon>Pseudomonadales</taxon>
        <taxon>Pseudomonadaceae</taxon>
        <taxon>Pseudomonas</taxon>
    </lineage>
</organism>
<name>A0ABX8NF30_9PSED</name>
<reference evidence="2" key="1">
    <citation type="journal article" date="2021" name="Microorganisms">
        <title>The Ever-Expanding Pseudomonas Genus: Description of 43 New Species and Partition of the Pseudomonas putida Group.</title>
        <authorList>
            <person name="Girard L."/>
            <person name="Lood C."/>
            <person name="Hofte M."/>
            <person name="Vandamme P."/>
            <person name="Rokni-Zadeh H."/>
            <person name="van Noort V."/>
            <person name="Lavigne R."/>
            <person name="De Mot R."/>
        </authorList>
    </citation>
    <scope>NUCLEOTIDE SEQUENCE</scope>
    <source>
        <strain evidence="2">COW40</strain>
    </source>
</reference>
<sequence>MGNVLLVSVPTFNAGVLRIDGVVSALLPVGQHGFWRCGAKVEVQTVDTRRPVSELDAEEFHAQGMGEHFVAMDLAADEVGLRFEDGKLAEILPPDTRRQYWKAQARQELQRVDLKQGLRLDAGQVARLNRPGVAGMEHVLLALVPAFHVGVLKIDGVVVGLLEPGQHGYWRCGSQVEVEMVDTRLQALEVSGQEILTRDKVSLRLSLVANWRYLDVLGAHARMSKPVEHLYRELQFGLRAAVGTRTLDELLEDKQLIDDSVTGHLRTQLQDSGLEVGSLGVRDIILPGEMKTLLAQVVEAEKSAQANVIRRREETQATRSLLNTAKVMEGNPTALRLKELETLERVAERIDRISVVGGLDQVLNGLVSLKTG</sequence>
<dbReference type="CDD" id="cd13438">
    <property type="entry name" value="SPFH_eoslipins_u2"/>
    <property type="match status" value="1"/>
</dbReference>
<dbReference type="Proteomes" id="UP001046350">
    <property type="component" value="Chromosome"/>
</dbReference>
<accession>A0ABX8NF30</accession>